<evidence type="ECO:0000256" key="1">
    <source>
        <dbReference type="SAM" id="MobiDB-lite"/>
    </source>
</evidence>
<dbReference type="EMBL" id="JAXLQG010000019">
    <property type="protein sequence ID" value="KAK5530377.1"/>
    <property type="molecule type" value="Genomic_DNA"/>
</dbReference>
<organism evidence="2 3">
    <name type="scientific">Vermiconidia calcicola</name>
    <dbReference type="NCBI Taxonomy" id="1690605"/>
    <lineage>
        <taxon>Eukaryota</taxon>
        <taxon>Fungi</taxon>
        <taxon>Dikarya</taxon>
        <taxon>Ascomycota</taxon>
        <taxon>Pezizomycotina</taxon>
        <taxon>Dothideomycetes</taxon>
        <taxon>Dothideomycetidae</taxon>
        <taxon>Mycosphaerellales</taxon>
        <taxon>Extremaceae</taxon>
        <taxon>Vermiconidia</taxon>
    </lineage>
</organism>
<feature type="region of interest" description="Disordered" evidence="1">
    <location>
        <begin position="158"/>
        <end position="177"/>
    </location>
</feature>
<evidence type="ECO:0000313" key="3">
    <source>
        <dbReference type="Proteomes" id="UP001345827"/>
    </source>
</evidence>
<protein>
    <submittedName>
        <fullName evidence="2">Uncharacterized protein</fullName>
    </submittedName>
</protein>
<sequence>MVASKSQISHPHQLCADVSDNSHIFPDICDKCQQNGVIGGVMEQQPGMKLEILQTWKKQHNSAAASESRSDAARDSRVAENDSESEKIEQLETLEALRMSDLASTEPSDSGSLVTTSTLETLASSQTAAARERAPDLSSINNRIAALKDRTERLLSRIRVHKTSRASSSTEEGQAVD</sequence>
<dbReference type="AlphaFoldDB" id="A0AAV9PYI8"/>
<keyword evidence="3" id="KW-1185">Reference proteome</keyword>
<dbReference type="Proteomes" id="UP001345827">
    <property type="component" value="Unassembled WGS sequence"/>
</dbReference>
<feature type="compositionally biased region" description="Basic and acidic residues" evidence="1">
    <location>
        <begin position="68"/>
        <end position="89"/>
    </location>
</feature>
<name>A0AAV9PYI8_9PEZI</name>
<gene>
    <name evidence="2" type="ORF">LTR25_008955</name>
</gene>
<proteinExistence type="predicted"/>
<reference evidence="2 3" key="1">
    <citation type="submission" date="2023-06" db="EMBL/GenBank/DDBJ databases">
        <title>Black Yeasts Isolated from many extreme environments.</title>
        <authorList>
            <person name="Coleine C."/>
            <person name="Stajich J.E."/>
            <person name="Selbmann L."/>
        </authorList>
    </citation>
    <scope>NUCLEOTIDE SEQUENCE [LARGE SCALE GENOMIC DNA]</scope>
    <source>
        <strain evidence="2 3">CCFEE 5887</strain>
    </source>
</reference>
<feature type="compositionally biased region" description="Polar residues" evidence="1">
    <location>
        <begin position="165"/>
        <end position="177"/>
    </location>
</feature>
<feature type="region of interest" description="Disordered" evidence="1">
    <location>
        <begin position="59"/>
        <end position="89"/>
    </location>
</feature>
<comment type="caution">
    <text evidence="2">The sequence shown here is derived from an EMBL/GenBank/DDBJ whole genome shotgun (WGS) entry which is preliminary data.</text>
</comment>
<evidence type="ECO:0000313" key="2">
    <source>
        <dbReference type="EMBL" id="KAK5530377.1"/>
    </source>
</evidence>
<accession>A0AAV9PYI8</accession>